<keyword evidence="10" id="KW-0732">Signal</keyword>
<sequence>MSVRHTNAPKRSQLSAALFAALAVTTTCTSFAQEQTAATPDTSSTQTSTLDKVTVTGSRIKRTEIEGPSPVTVITSAQIEREGFNTVYDALNTLTQAGGAAQNEIFQGGFTPNASVINLRGLGPGRTLLLINGRRAADYPLPYNGQSNFANFGNIPAAAVDRIELLAGGASAIYGSDAVAGVINVILKTNFEGDILKVRGSTSTRGGGDIGDVQWIGGKTGDNWSVTYAAEYYTSEPLYAYQRDFMDSSLDNPLPPDFVGIQPTGTMRVRRRTGSTAGSYFAPPAGACEQLGDEWVRWNYRSANAAGVITNLGQSCGSFKDVAYQTIRNGNNDLSGYVFGTYDFENGMQAWGSLQAWTSKAKYGAGTQFWGGRTVGGLWFDQGFNALVDAQRVFTPQEAGGVENLLAKNDEKSYDLAFGLRGTIADRFDWDVTLSRAEYNVQVDRPRLLSTSVNNWFLGPQLGTQVVGGVTYPVYRLNQSRYYTALTPQEFAALNTVVKTDAESFVNQASFTISGDLFEMPAGPLAFAAVVEASQQEYTLTADRRILPDYTGTDRPYNLTGTGGGGDRDRYALGVEFSIPIFSMLKASVAGRYDKYDDITSVDDAKTWNAGLEFRPLDSLLFRASYSTSFRAPDMHYVFAERSGSFSAIFDTRRCLESGRTAAQCPSSDTTINYTSFGVRQGTTDLTEETGKSWTAGVVWDIMDGLSISADYYHIELEDAVADITTAYILDGEAGCVTGLTRNRQPFTLGAPGSAFCNDMLSRVTRLSAPGTPNDGQITEIRRGPINRAFLGTKGIDATLDYRLDTDRLGDFRLQLGYSHTLEQTTSQFKGDPILDYRDDLTNFDFRSRVRATATWQKNDWQAAVFALRYGSLPNWQETGRIAPYIVYNMSVGKQVTEKLGVNFYVNNVLDKVHPRDDGYNSYPYFWRAFSPIGREVALELEYKFN</sequence>
<evidence type="ECO:0000256" key="8">
    <source>
        <dbReference type="PROSITE-ProRule" id="PRU01360"/>
    </source>
</evidence>
<gene>
    <name evidence="13" type="ORF">H4W19_06920</name>
</gene>
<name>A0ABX6RFL5_PSEMX</name>
<evidence type="ECO:0000256" key="7">
    <source>
        <dbReference type="ARBA" id="ARBA00023237"/>
    </source>
</evidence>
<feature type="chain" id="PRO_5046365815" evidence="10">
    <location>
        <begin position="33"/>
        <end position="946"/>
    </location>
</feature>
<keyword evidence="14" id="KW-1185">Reference proteome</keyword>
<evidence type="ECO:0000256" key="2">
    <source>
        <dbReference type="ARBA" id="ARBA00022448"/>
    </source>
</evidence>
<evidence type="ECO:0000256" key="5">
    <source>
        <dbReference type="ARBA" id="ARBA00023077"/>
    </source>
</evidence>
<keyword evidence="5 9" id="KW-0798">TonB box</keyword>
<feature type="domain" description="TonB-dependent receptor plug" evidence="12">
    <location>
        <begin position="66"/>
        <end position="182"/>
    </location>
</feature>
<keyword evidence="2 8" id="KW-0813">Transport</keyword>
<evidence type="ECO:0000256" key="10">
    <source>
        <dbReference type="SAM" id="SignalP"/>
    </source>
</evidence>
<evidence type="ECO:0000313" key="14">
    <source>
        <dbReference type="Proteomes" id="UP000515506"/>
    </source>
</evidence>
<feature type="domain" description="TonB-dependent receptor-like beta-barrel" evidence="11">
    <location>
        <begin position="368"/>
        <end position="909"/>
    </location>
</feature>
<dbReference type="Proteomes" id="UP000515506">
    <property type="component" value="Chromosome"/>
</dbReference>
<accession>A0ABX6RFL5</accession>
<proteinExistence type="inferred from homology"/>
<evidence type="ECO:0000256" key="9">
    <source>
        <dbReference type="RuleBase" id="RU003357"/>
    </source>
</evidence>
<evidence type="ECO:0000256" key="1">
    <source>
        <dbReference type="ARBA" id="ARBA00004571"/>
    </source>
</evidence>
<keyword evidence="3 8" id="KW-1134">Transmembrane beta strand</keyword>
<evidence type="ECO:0000313" key="13">
    <source>
        <dbReference type="EMBL" id="QND81480.1"/>
    </source>
</evidence>
<protein>
    <submittedName>
        <fullName evidence="13">TonB-dependent receptor</fullName>
    </submittedName>
</protein>
<keyword evidence="6 8" id="KW-0472">Membrane</keyword>
<dbReference type="InterPro" id="IPR037066">
    <property type="entry name" value="Plug_dom_sf"/>
</dbReference>
<feature type="signal peptide" evidence="10">
    <location>
        <begin position="1"/>
        <end position="32"/>
    </location>
</feature>
<evidence type="ECO:0000256" key="6">
    <source>
        <dbReference type="ARBA" id="ARBA00023136"/>
    </source>
</evidence>
<dbReference type="InterPro" id="IPR000531">
    <property type="entry name" value="Beta-barrel_TonB"/>
</dbReference>
<dbReference type="RefSeq" id="WP_185896561.1">
    <property type="nucleotide sequence ID" value="NZ_CP060028.1"/>
</dbReference>
<organism evidence="13 14">
    <name type="scientific">Pseudoxanthomonas mexicana</name>
    <dbReference type="NCBI Taxonomy" id="128785"/>
    <lineage>
        <taxon>Bacteria</taxon>
        <taxon>Pseudomonadati</taxon>
        <taxon>Pseudomonadota</taxon>
        <taxon>Gammaproteobacteria</taxon>
        <taxon>Lysobacterales</taxon>
        <taxon>Lysobacteraceae</taxon>
        <taxon>Pseudoxanthomonas</taxon>
    </lineage>
</organism>
<evidence type="ECO:0000256" key="4">
    <source>
        <dbReference type="ARBA" id="ARBA00022692"/>
    </source>
</evidence>
<keyword evidence="4 8" id="KW-0812">Transmembrane</keyword>
<dbReference type="PANTHER" id="PTHR47234:SF1">
    <property type="entry name" value="TONB-DEPENDENT RECEPTOR"/>
    <property type="match status" value="1"/>
</dbReference>
<comment type="subcellular location">
    <subcellularLocation>
        <location evidence="1 8">Cell outer membrane</location>
        <topology evidence="1 8">Multi-pass membrane protein</topology>
    </subcellularLocation>
</comment>
<dbReference type="Pfam" id="PF00593">
    <property type="entry name" value="TonB_dep_Rec_b-barrel"/>
    <property type="match status" value="1"/>
</dbReference>
<dbReference type="Pfam" id="PF07715">
    <property type="entry name" value="Plug"/>
    <property type="match status" value="1"/>
</dbReference>
<evidence type="ECO:0000259" key="11">
    <source>
        <dbReference type="Pfam" id="PF00593"/>
    </source>
</evidence>
<comment type="similarity">
    <text evidence="8 9">Belongs to the TonB-dependent receptor family.</text>
</comment>
<evidence type="ECO:0000256" key="3">
    <source>
        <dbReference type="ARBA" id="ARBA00022452"/>
    </source>
</evidence>
<reference evidence="13 14" key="1">
    <citation type="submission" date="2020-08" db="EMBL/GenBank/DDBJ databases">
        <title>Streptomycin resistant and MDR strain, P. mexicana.</title>
        <authorList>
            <person name="Ganesh-kumar S."/>
            <person name="Zhe T."/>
            <person name="Yu Z."/>
            <person name="Min Y."/>
        </authorList>
    </citation>
    <scope>NUCLEOTIDE SEQUENCE [LARGE SCALE GENOMIC DNA]</scope>
    <source>
        <strain evidence="13 14">GTZY</strain>
    </source>
</reference>
<dbReference type="InterPro" id="IPR036942">
    <property type="entry name" value="Beta-barrel_TonB_sf"/>
</dbReference>
<dbReference type="SUPFAM" id="SSF56935">
    <property type="entry name" value="Porins"/>
    <property type="match status" value="1"/>
</dbReference>
<dbReference type="Gene3D" id="2.40.170.20">
    <property type="entry name" value="TonB-dependent receptor, beta-barrel domain"/>
    <property type="match status" value="1"/>
</dbReference>
<dbReference type="InterPro" id="IPR012910">
    <property type="entry name" value="Plug_dom"/>
</dbReference>
<keyword evidence="7 8" id="KW-0998">Cell outer membrane</keyword>
<dbReference type="Gene3D" id="2.170.130.10">
    <property type="entry name" value="TonB-dependent receptor, plug domain"/>
    <property type="match status" value="1"/>
</dbReference>
<dbReference type="EMBL" id="CP060028">
    <property type="protein sequence ID" value="QND81480.1"/>
    <property type="molecule type" value="Genomic_DNA"/>
</dbReference>
<evidence type="ECO:0000259" key="12">
    <source>
        <dbReference type="Pfam" id="PF07715"/>
    </source>
</evidence>
<keyword evidence="13" id="KW-0675">Receptor</keyword>
<dbReference type="PROSITE" id="PS52016">
    <property type="entry name" value="TONB_DEPENDENT_REC_3"/>
    <property type="match status" value="1"/>
</dbReference>
<dbReference type="InterPro" id="IPR039426">
    <property type="entry name" value="TonB-dep_rcpt-like"/>
</dbReference>
<dbReference type="PANTHER" id="PTHR47234">
    <property type="match status" value="1"/>
</dbReference>